<dbReference type="Proteomes" id="UP000346772">
    <property type="component" value="Unassembled WGS sequence"/>
</dbReference>
<evidence type="ECO:0000313" key="20">
    <source>
        <dbReference type="Proteomes" id="UP000372533"/>
    </source>
</evidence>
<evidence type="ECO:0000259" key="10">
    <source>
        <dbReference type="PROSITE" id="PS51831"/>
    </source>
</evidence>
<feature type="coiled-coil region" evidence="9">
    <location>
        <begin position="66"/>
        <end position="132"/>
    </location>
</feature>
<evidence type="ECO:0000313" key="11">
    <source>
        <dbReference type="EMBL" id="CDS86159.1"/>
    </source>
</evidence>
<dbReference type="Proteomes" id="UP000411588">
    <property type="component" value="Unassembled WGS sequence"/>
</dbReference>
<dbReference type="GO" id="GO:0003723">
    <property type="term" value="F:RNA binding"/>
    <property type="evidence" value="ECO:0007669"/>
    <property type="project" value="UniProtKB-UniRule"/>
</dbReference>
<comment type="similarity">
    <text evidence="5 7">Belongs to the RNase Y family.</text>
</comment>
<evidence type="ECO:0000256" key="1">
    <source>
        <dbReference type="ARBA" id="ARBA00022722"/>
    </source>
</evidence>
<evidence type="ECO:0000313" key="16">
    <source>
        <dbReference type="EMBL" id="VFD52914.1"/>
    </source>
</evidence>
<evidence type="ECO:0000256" key="7">
    <source>
        <dbReference type="HAMAP-Rule" id="MF_00335"/>
    </source>
</evidence>
<evidence type="ECO:0000256" key="6">
    <source>
        <dbReference type="ARBA" id="ARBA00073072"/>
    </source>
</evidence>
<dbReference type="InterPro" id="IPR003607">
    <property type="entry name" value="HD/PDEase_dom"/>
</dbReference>
<evidence type="ECO:0000313" key="14">
    <source>
        <dbReference type="EMBL" id="SJR82296.1"/>
    </source>
</evidence>
<name>A0A069A5J1_CLODI</name>
<dbReference type="InterPro" id="IPR017705">
    <property type="entry name" value="Ribonuclease_Y"/>
</dbReference>
<keyword evidence="7" id="KW-0472">Membrane</keyword>
<keyword evidence="1 7" id="KW-0540">Nuclease</keyword>
<dbReference type="PROSITE" id="PS51831">
    <property type="entry name" value="HD"/>
    <property type="match status" value="1"/>
</dbReference>
<keyword evidence="2 7" id="KW-0255">Endonuclease</keyword>
<sequence>MGLLTKEVDVIDSVVMIVIGAAVGIIAGYFVRKNISEAKIGQAENLAKEIIDKAHHDSETVQKEKLLEAKEEIHKWRTEAERENRERRTEVQKYEKRVVQKEEVLDRKLQNLESKEVNLSEKLKVVEKKEEEVEVIKTQQLEKLESISGITSDKAKEIILTNAERDVRREMSIMIKEIESQAKEEADKKSREIIGYAIQKCAADHVAETTVTVVSLPNDEMKGRIIGREGRNIRTLETLTGIDLIIDDTPEAVILSGFDPIRREIARIALEKLIADGRIHPARIEEMVEKARKEVDNIIKEYGEQAAFETSVHGIHPELIRLLGRLNYRTSYGQNVLKHSIEVAHIAGIMAAEIGADIRLAKRAGLLHDIGKAVDHEMEGTHVEIGMDLLRRYKESKEVIHAMSTHHGDYEPQTVEAVLVTAADAISAARPGARRETLEAYIKRLEKLEEIANSYEGVEKSFAIQAGREIRIMVKPEAINDEEIHLLARDMTKKIEDELEYPGQIKVSIIRETRAIEYAK</sequence>
<evidence type="ECO:0000256" key="9">
    <source>
        <dbReference type="SAM" id="Coils"/>
    </source>
</evidence>
<evidence type="ECO:0000256" key="4">
    <source>
        <dbReference type="ARBA" id="ARBA00022884"/>
    </source>
</evidence>
<dbReference type="InterPro" id="IPR036612">
    <property type="entry name" value="KH_dom_type_1_sf"/>
</dbReference>
<keyword evidence="9" id="KW-0175">Coiled coil</keyword>
<evidence type="ECO:0000313" key="21">
    <source>
        <dbReference type="Proteomes" id="UP000411588"/>
    </source>
</evidence>
<dbReference type="CDD" id="cd00077">
    <property type="entry name" value="HDc"/>
    <property type="match status" value="1"/>
</dbReference>
<dbReference type="GO" id="GO:0016787">
    <property type="term" value="F:hydrolase activity"/>
    <property type="evidence" value="ECO:0007669"/>
    <property type="project" value="UniProtKB-KW"/>
</dbReference>
<evidence type="ECO:0000256" key="2">
    <source>
        <dbReference type="ARBA" id="ARBA00022759"/>
    </source>
</evidence>
<dbReference type="GO" id="GO:0005886">
    <property type="term" value="C:plasma membrane"/>
    <property type="evidence" value="ECO:0007669"/>
    <property type="project" value="UniProtKB-SubCell"/>
</dbReference>
<evidence type="ECO:0000256" key="5">
    <source>
        <dbReference type="ARBA" id="ARBA00061537"/>
    </source>
</evidence>
<keyword evidence="7" id="KW-0812">Transmembrane</keyword>
<proteinExistence type="inferred from homology"/>
<comment type="function">
    <text evidence="7">Endoribonuclease that initiates mRNA decay.</text>
</comment>
<dbReference type="SMART" id="SM00322">
    <property type="entry name" value="KH"/>
    <property type="match status" value="1"/>
</dbReference>
<dbReference type="EMBL" id="FUPS01000001">
    <property type="protein sequence ID" value="SJR82296.1"/>
    <property type="molecule type" value="Genomic_DNA"/>
</dbReference>
<dbReference type="GO" id="GO:0004521">
    <property type="term" value="F:RNA endonuclease activity"/>
    <property type="evidence" value="ECO:0007669"/>
    <property type="project" value="UniProtKB-UniRule"/>
</dbReference>
<dbReference type="FunFam" id="3.30.1370.10:FF:000006">
    <property type="entry name" value="Ribonuclease Y"/>
    <property type="match status" value="1"/>
</dbReference>
<keyword evidence="7" id="KW-1133">Transmembrane helix</keyword>
<dbReference type="InterPro" id="IPR004087">
    <property type="entry name" value="KH_dom"/>
</dbReference>
<evidence type="ECO:0000256" key="8">
    <source>
        <dbReference type="NCBIfam" id="TIGR03319"/>
    </source>
</evidence>
<dbReference type="InterPro" id="IPR022711">
    <property type="entry name" value="RNase_Y_N"/>
</dbReference>
<protein>
    <recommendedName>
        <fullName evidence="6 7">Ribonuclease Y</fullName>
        <shortName evidence="7">RNase Y</shortName>
        <ecNumber evidence="7 8">3.1.-.-</ecNumber>
    </recommendedName>
</protein>
<dbReference type="HAMAP" id="MF_00335">
    <property type="entry name" value="RNase_Y"/>
    <property type="match status" value="1"/>
</dbReference>
<gene>
    <name evidence="7 11" type="primary">rny</name>
    <name evidence="13" type="ORF">BN1095_340055</name>
    <name evidence="12" type="ORF">BN1096_560247</name>
    <name evidence="11" type="ORF">BN1097_540251</name>
    <name evidence="17" type="ORF">SAMEA1402366_00614</name>
    <name evidence="15" type="ORF">SAMEA1402399_02275</name>
    <name evidence="16" type="ORF">SAMEA1710456_00363</name>
    <name evidence="14" type="ORF">SAMEA3375112_00229</name>
</gene>
<dbReference type="GO" id="GO:0006402">
    <property type="term" value="P:mRNA catabolic process"/>
    <property type="evidence" value="ECO:0007669"/>
    <property type="project" value="UniProtKB-UniRule"/>
</dbReference>
<organism evidence="11">
    <name type="scientific">Clostridioides difficile</name>
    <name type="common">Peptoclostridium difficile</name>
    <dbReference type="NCBI Taxonomy" id="1496"/>
    <lineage>
        <taxon>Bacteria</taxon>
        <taxon>Bacillati</taxon>
        <taxon>Bacillota</taxon>
        <taxon>Clostridia</taxon>
        <taxon>Peptostreptococcales</taxon>
        <taxon>Peptostreptococcaceae</taxon>
        <taxon>Clostridioides</taxon>
    </lineage>
</organism>
<dbReference type="EMBL" id="LK932392">
    <property type="protein sequence ID" value="CDS86159.1"/>
    <property type="molecule type" value="Genomic_DNA"/>
</dbReference>
<dbReference type="EC" id="3.1.-.-" evidence="7 8"/>
<dbReference type="AlphaFoldDB" id="A0A069A5J1"/>
<reference evidence="11" key="1">
    <citation type="submission" date="2014-07" db="EMBL/GenBank/DDBJ databases">
        <authorList>
            <person name="Monot Marc"/>
        </authorList>
    </citation>
    <scope>NUCLEOTIDE SEQUENCE</scope>
    <source>
        <strain evidence="13">7032989</strain>
        <strain evidence="11">7032994</strain>
    </source>
</reference>
<dbReference type="Gene3D" id="3.30.1370.10">
    <property type="entry name" value="K Homology domain, type 1"/>
    <property type="match status" value="1"/>
</dbReference>
<evidence type="ECO:0000313" key="12">
    <source>
        <dbReference type="EMBL" id="CDS86637.1"/>
    </source>
</evidence>
<dbReference type="Proteomes" id="UP000372533">
    <property type="component" value="Unassembled WGS sequence"/>
</dbReference>
<accession>A0A069A5J1</accession>
<dbReference type="SUPFAM" id="SSF54791">
    <property type="entry name" value="Eukaryotic type KH-domain (KH-domain type I)"/>
    <property type="match status" value="1"/>
</dbReference>
<evidence type="ECO:0000313" key="17">
    <source>
        <dbReference type="EMBL" id="VHX96071.1"/>
    </source>
</evidence>
<evidence type="ECO:0000313" key="19">
    <source>
        <dbReference type="Proteomes" id="UP000346772"/>
    </source>
</evidence>
<dbReference type="EMBL" id="CAADAN010000007">
    <property type="protein sequence ID" value="VFD32836.1"/>
    <property type="molecule type" value="Genomic_DNA"/>
</dbReference>
<dbReference type="InterPro" id="IPR004088">
    <property type="entry name" value="KH_dom_type_1"/>
</dbReference>
<dbReference type="InterPro" id="IPR006674">
    <property type="entry name" value="HD_domain"/>
</dbReference>
<dbReference type="EMBL" id="LK932509">
    <property type="protein sequence ID" value="CDS86637.1"/>
    <property type="molecule type" value="Genomic_DNA"/>
</dbReference>
<dbReference type="EMBL" id="CAAJVP010000002">
    <property type="protein sequence ID" value="VHX96071.1"/>
    <property type="molecule type" value="Genomic_DNA"/>
</dbReference>
<dbReference type="SMART" id="SM00471">
    <property type="entry name" value="HDc"/>
    <property type="match status" value="1"/>
</dbReference>
<keyword evidence="7" id="KW-1003">Cell membrane</keyword>
<feature type="domain" description="HD" evidence="10">
    <location>
        <begin position="336"/>
        <end position="429"/>
    </location>
</feature>
<dbReference type="FunFam" id="1.10.3210.10:FF:000003">
    <property type="entry name" value="Ribonuclease Y"/>
    <property type="match status" value="1"/>
</dbReference>
<dbReference type="PROSITE" id="PS50084">
    <property type="entry name" value="KH_TYPE_1"/>
    <property type="match status" value="1"/>
</dbReference>
<keyword evidence="4 7" id="KW-0694">RNA-binding</keyword>
<reference evidence="14 18" key="2">
    <citation type="submission" date="2017-02" db="EMBL/GenBank/DDBJ databases">
        <authorList>
            <consortium name="Pathogen Informatics"/>
        </authorList>
    </citation>
    <scope>NUCLEOTIDE SEQUENCE [LARGE SCALE GENOMIC DNA]</scope>
    <source>
        <strain evidence="16 19">078GUE027</strain>
        <strain evidence="21">clo34</strain>
        <strain evidence="15">Clo34</strain>
        <strain evidence="20">tl291</strain>
        <strain evidence="17">Tl291</strain>
        <strain evidence="14 18">VRECD0157</strain>
    </source>
</reference>
<dbReference type="Proteomes" id="UP000189137">
    <property type="component" value="Unassembled WGS sequence"/>
</dbReference>
<dbReference type="PATRIC" id="fig|1496.854.peg.3014"/>
<dbReference type="InterPro" id="IPR006675">
    <property type="entry name" value="HDIG_dom"/>
</dbReference>
<dbReference type="Gene3D" id="1.10.3210.10">
    <property type="entry name" value="Hypothetical protein af1432"/>
    <property type="match status" value="1"/>
</dbReference>
<evidence type="ECO:0000313" key="18">
    <source>
        <dbReference type="Proteomes" id="UP000189137"/>
    </source>
</evidence>
<evidence type="ECO:0000256" key="3">
    <source>
        <dbReference type="ARBA" id="ARBA00022801"/>
    </source>
</evidence>
<keyword evidence="3 7" id="KW-0378">Hydrolase</keyword>
<dbReference type="Pfam" id="PF00013">
    <property type="entry name" value="KH_1"/>
    <property type="match status" value="1"/>
</dbReference>
<dbReference type="SUPFAM" id="SSF109604">
    <property type="entry name" value="HD-domain/PDEase-like"/>
    <property type="match status" value="1"/>
</dbReference>
<dbReference type="EMBL" id="LK933005">
    <property type="protein sequence ID" value="CDT19341.1"/>
    <property type="molecule type" value="Genomic_DNA"/>
</dbReference>
<dbReference type="PANTHER" id="PTHR12826:SF15">
    <property type="entry name" value="RIBONUCLEASE Y"/>
    <property type="match status" value="1"/>
</dbReference>
<feature type="transmembrane region" description="Helical" evidence="7">
    <location>
        <begin position="13"/>
        <end position="31"/>
    </location>
</feature>
<dbReference type="Pfam" id="PF12072">
    <property type="entry name" value="RNase_Y_N"/>
    <property type="match status" value="1"/>
</dbReference>
<dbReference type="Pfam" id="PF01966">
    <property type="entry name" value="HD"/>
    <property type="match status" value="1"/>
</dbReference>
<evidence type="ECO:0000313" key="13">
    <source>
        <dbReference type="EMBL" id="CDT19341.1"/>
    </source>
</evidence>
<dbReference type="NCBIfam" id="TIGR03319">
    <property type="entry name" value="RNase_Y"/>
    <property type="match status" value="1"/>
</dbReference>
<dbReference type="CDD" id="cd22431">
    <property type="entry name" value="KH-I_RNaseY"/>
    <property type="match status" value="1"/>
</dbReference>
<dbReference type="EMBL" id="CAADAT010000002">
    <property type="protein sequence ID" value="VFD52914.1"/>
    <property type="molecule type" value="Genomic_DNA"/>
</dbReference>
<dbReference type="PANTHER" id="PTHR12826">
    <property type="entry name" value="RIBONUCLEASE Y"/>
    <property type="match status" value="1"/>
</dbReference>
<comment type="subcellular location">
    <subcellularLocation>
        <location evidence="7">Cell membrane</location>
        <topology evidence="7">Single-pass membrane protein</topology>
    </subcellularLocation>
</comment>
<evidence type="ECO:0000313" key="15">
    <source>
        <dbReference type="EMBL" id="VFD32836.1"/>
    </source>
</evidence>
<dbReference type="NCBIfam" id="TIGR00277">
    <property type="entry name" value="HDIG"/>
    <property type="match status" value="1"/>
</dbReference>